<feature type="coiled-coil region" evidence="1">
    <location>
        <begin position="94"/>
        <end position="125"/>
    </location>
</feature>
<reference evidence="3" key="1">
    <citation type="submission" date="2016-10" db="EMBL/GenBank/DDBJ databases">
        <authorList>
            <person name="Benchimol M."/>
            <person name="Almeida L.G."/>
            <person name="Vasconcelos A.T."/>
            <person name="Perreira-Neves A."/>
            <person name="Rosa I.A."/>
            <person name="Tasca T."/>
            <person name="Bogo M.R."/>
            <person name="de Souza W."/>
        </authorList>
    </citation>
    <scope>NUCLEOTIDE SEQUENCE [LARGE SCALE GENOMIC DNA]</scope>
    <source>
        <strain evidence="3">K</strain>
    </source>
</reference>
<sequence>MENITPEQILVESDSQEKENNEPDLNRKEDEKECHQRKKQCCGRRCHWRRHYNSNNDKEEGEEECFDVPPPLWVIYRHGKFGRHLWRRNERKCYREEESENDEKKEALNNQIRETKKQLKALIIQKLQKQFPDYPTRKLHKIAKRIMFHKLCKFGRFGPRNRPPYGIHPPPVPQFLGAPRQCELPPQQGSRVFPVCERPKIRNHERRHVHNPKRRECEKPLYGPWGRQFGGLCERQQCHIPFGGRCERPPYLHLGEYQRPPHSLCGLPPPHRQGGRHEMKGLMRWRMARCQMPPLPFGPWGRPEFGSYGPEMRHWWR</sequence>
<keyword evidence="1" id="KW-0175">Coiled coil</keyword>
<evidence type="ECO:0000256" key="1">
    <source>
        <dbReference type="SAM" id="Coils"/>
    </source>
</evidence>
<organism evidence="3 4">
    <name type="scientific">Tritrichomonas foetus</name>
    <dbReference type="NCBI Taxonomy" id="1144522"/>
    <lineage>
        <taxon>Eukaryota</taxon>
        <taxon>Metamonada</taxon>
        <taxon>Parabasalia</taxon>
        <taxon>Tritrichomonadida</taxon>
        <taxon>Tritrichomonadidae</taxon>
        <taxon>Tritrichomonas</taxon>
    </lineage>
</organism>
<feature type="compositionally biased region" description="Basic and acidic residues" evidence="2">
    <location>
        <begin position="15"/>
        <end position="34"/>
    </location>
</feature>
<evidence type="ECO:0000313" key="3">
    <source>
        <dbReference type="EMBL" id="OHT02687.1"/>
    </source>
</evidence>
<dbReference type="Proteomes" id="UP000179807">
    <property type="component" value="Unassembled WGS sequence"/>
</dbReference>
<comment type="caution">
    <text evidence="3">The sequence shown here is derived from an EMBL/GenBank/DDBJ whole genome shotgun (WGS) entry which is preliminary data.</text>
</comment>
<accession>A0A1J4JU59</accession>
<name>A0A1J4JU59_9EUKA</name>
<evidence type="ECO:0000313" key="4">
    <source>
        <dbReference type="Proteomes" id="UP000179807"/>
    </source>
</evidence>
<dbReference type="AlphaFoldDB" id="A0A1J4JU59"/>
<evidence type="ECO:0000256" key="2">
    <source>
        <dbReference type="SAM" id="MobiDB-lite"/>
    </source>
</evidence>
<protein>
    <submittedName>
        <fullName evidence="3">Uncharacterized protein</fullName>
    </submittedName>
</protein>
<proteinExistence type="predicted"/>
<dbReference type="GeneID" id="94841907"/>
<dbReference type="VEuPathDB" id="TrichDB:TRFO_30186"/>
<dbReference type="EMBL" id="MLAK01000858">
    <property type="protein sequence ID" value="OHT02687.1"/>
    <property type="molecule type" value="Genomic_DNA"/>
</dbReference>
<gene>
    <name evidence="3" type="ORF">TRFO_30186</name>
</gene>
<feature type="region of interest" description="Disordered" evidence="2">
    <location>
        <begin position="1"/>
        <end position="39"/>
    </location>
</feature>
<keyword evidence="4" id="KW-1185">Reference proteome</keyword>
<dbReference type="RefSeq" id="XP_068355823.1">
    <property type="nucleotide sequence ID" value="XM_068507203.1"/>
</dbReference>